<name>A0A914KL28_MELIC</name>
<accession>A0A914KL28</accession>
<evidence type="ECO:0000313" key="1">
    <source>
        <dbReference type="Proteomes" id="UP000887563"/>
    </source>
</evidence>
<dbReference type="WBParaSite" id="Minc3s00034g02037">
    <property type="protein sequence ID" value="Minc3s00034g02037"/>
    <property type="gene ID" value="Minc3s00034g02037"/>
</dbReference>
<dbReference type="AlphaFoldDB" id="A0A914KL28"/>
<proteinExistence type="predicted"/>
<sequence>MNFIKFLKYGNCKIKLRKEFINNTCIWIRKIPIRVPTDVFCPKSDRMGWIRI</sequence>
<protein>
    <submittedName>
        <fullName evidence="2">Candidate secreted effector</fullName>
    </submittedName>
</protein>
<organism evidence="1 2">
    <name type="scientific">Meloidogyne incognita</name>
    <name type="common">Southern root-knot nematode worm</name>
    <name type="synonym">Oxyuris incognita</name>
    <dbReference type="NCBI Taxonomy" id="6306"/>
    <lineage>
        <taxon>Eukaryota</taxon>
        <taxon>Metazoa</taxon>
        <taxon>Ecdysozoa</taxon>
        <taxon>Nematoda</taxon>
        <taxon>Chromadorea</taxon>
        <taxon>Rhabditida</taxon>
        <taxon>Tylenchina</taxon>
        <taxon>Tylenchomorpha</taxon>
        <taxon>Tylenchoidea</taxon>
        <taxon>Meloidogynidae</taxon>
        <taxon>Meloidogyninae</taxon>
        <taxon>Meloidogyne</taxon>
        <taxon>Meloidogyne incognita group</taxon>
    </lineage>
</organism>
<dbReference type="Proteomes" id="UP000887563">
    <property type="component" value="Unplaced"/>
</dbReference>
<keyword evidence="1" id="KW-1185">Reference proteome</keyword>
<evidence type="ECO:0000313" key="2">
    <source>
        <dbReference type="WBParaSite" id="Minc3s00034g02037"/>
    </source>
</evidence>
<reference evidence="2" key="1">
    <citation type="submission" date="2022-11" db="UniProtKB">
        <authorList>
            <consortium name="WormBaseParasite"/>
        </authorList>
    </citation>
    <scope>IDENTIFICATION</scope>
</reference>